<dbReference type="InterPro" id="IPR050553">
    <property type="entry name" value="Thioredoxin_ResA/DsbE_sf"/>
</dbReference>
<reference evidence="6 7" key="1">
    <citation type="submission" date="2016-10" db="EMBL/GenBank/DDBJ databases">
        <authorList>
            <person name="de Groot N.N."/>
        </authorList>
    </citation>
    <scope>NUCLEOTIDE SEQUENCE [LARGE SCALE GENOMIC DNA]</scope>
    <source>
        <strain evidence="6 7">DSM 25383</strain>
    </source>
</reference>
<dbReference type="Proteomes" id="UP000183253">
    <property type="component" value="Unassembled WGS sequence"/>
</dbReference>
<sequence>MKKILILAAAAAVLCSCGNKNKYTVEGAVAGINDKVYLFDEEEVILDSAAVKEGKFRLSGIAETPAVAILRDARDQGATFATMLILEPGQIMVNDDAENTYRKRVTGTPANDASDAYAAASHALVDEFRNPNTSDERREAINAEYSQLTRTVMEQNRGNLFGAILLAQELGYELSGQELLDEIAKFPAAMQQTGILVKLKENAEQKIKTDIGQPYIDIVQPDAAGKEVSLKSVVENPANKYVLLDFWASWCGPCMGEVPHLKKTYAEFHKKGFEIYGVSFDKDREKWLAAIDQNGMNWVHVSQVNGFDNQAARDYAVQGIPSNFLIGSDGKIVAKNLRGEALYEKVAELLAQ</sequence>
<dbReference type="InterPro" id="IPR013766">
    <property type="entry name" value="Thioredoxin_domain"/>
</dbReference>
<dbReference type="GO" id="GO:0030313">
    <property type="term" value="C:cell envelope"/>
    <property type="evidence" value="ECO:0007669"/>
    <property type="project" value="UniProtKB-SubCell"/>
</dbReference>
<feature type="domain" description="Thioredoxin" evidence="5">
    <location>
        <begin position="209"/>
        <end position="352"/>
    </location>
</feature>
<dbReference type="Gene3D" id="3.40.30.10">
    <property type="entry name" value="Glutaredoxin"/>
    <property type="match status" value="1"/>
</dbReference>
<dbReference type="PANTHER" id="PTHR42852:SF6">
    <property type="entry name" value="THIOL:DISULFIDE INTERCHANGE PROTEIN DSBE"/>
    <property type="match status" value="1"/>
</dbReference>
<dbReference type="PANTHER" id="PTHR42852">
    <property type="entry name" value="THIOL:DISULFIDE INTERCHANGE PROTEIN DSBE"/>
    <property type="match status" value="1"/>
</dbReference>
<dbReference type="RefSeq" id="WP_010266263.1">
    <property type="nucleotide sequence ID" value="NZ_CAEG01000019.1"/>
</dbReference>
<keyword evidence="3" id="KW-1015">Disulfide bond</keyword>
<keyword evidence="4" id="KW-0676">Redox-active center</keyword>
<dbReference type="InterPro" id="IPR017937">
    <property type="entry name" value="Thioredoxin_CS"/>
</dbReference>
<name>A0A1H4FQZ0_9BACT</name>
<evidence type="ECO:0000313" key="6">
    <source>
        <dbReference type="EMBL" id="SEA99704.1"/>
    </source>
</evidence>
<accession>A0A1H4FQZ0</accession>
<organism evidence="6 7">
    <name type="scientific">Alistipes timonensis JC136</name>
    <dbReference type="NCBI Taxonomy" id="1033731"/>
    <lineage>
        <taxon>Bacteria</taxon>
        <taxon>Pseudomonadati</taxon>
        <taxon>Bacteroidota</taxon>
        <taxon>Bacteroidia</taxon>
        <taxon>Bacteroidales</taxon>
        <taxon>Rikenellaceae</taxon>
        <taxon>Alistipes</taxon>
    </lineage>
</organism>
<dbReference type="PROSITE" id="PS51352">
    <property type="entry name" value="THIOREDOXIN_2"/>
    <property type="match status" value="1"/>
</dbReference>
<evidence type="ECO:0000256" key="1">
    <source>
        <dbReference type="ARBA" id="ARBA00004196"/>
    </source>
</evidence>
<dbReference type="InterPro" id="IPR036249">
    <property type="entry name" value="Thioredoxin-like_sf"/>
</dbReference>
<gene>
    <name evidence="6" type="ORF">SAMN05444145_11235</name>
</gene>
<evidence type="ECO:0000313" key="7">
    <source>
        <dbReference type="Proteomes" id="UP000183253"/>
    </source>
</evidence>
<keyword evidence="2" id="KW-0201">Cytochrome c-type biogenesis</keyword>
<dbReference type="Pfam" id="PF00578">
    <property type="entry name" value="AhpC-TSA"/>
    <property type="match status" value="1"/>
</dbReference>
<dbReference type="InterPro" id="IPR000866">
    <property type="entry name" value="AhpC/TSA"/>
</dbReference>
<dbReference type="Pfam" id="PF14289">
    <property type="entry name" value="DUF4369"/>
    <property type="match status" value="1"/>
</dbReference>
<comment type="subcellular location">
    <subcellularLocation>
        <location evidence="1">Cell envelope</location>
    </subcellularLocation>
</comment>
<evidence type="ECO:0000256" key="2">
    <source>
        <dbReference type="ARBA" id="ARBA00022748"/>
    </source>
</evidence>
<evidence type="ECO:0000256" key="4">
    <source>
        <dbReference type="ARBA" id="ARBA00023284"/>
    </source>
</evidence>
<dbReference type="GO" id="GO:0017004">
    <property type="term" value="P:cytochrome complex assembly"/>
    <property type="evidence" value="ECO:0007669"/>
    <property type="project" value="UniProtKB-KW"/>
</dbReference>
<dbReference type="PROSITE" id="PS51257">
    <property type="entry name" value="PROKAR_LIPOPROTEIN"/>
    <property type="match status" value="1"/>
</dbReference>
<evidence type="ECO:0000259" key="5">
    <source>
        <dbReference type="PROSITE" id="PS51352"/>
    </source>
</evidence>
<proteinExistence type="predicted"/>
<dbReference type="PROSITE" id="PS00194">
    <property type="entry name" value="THIOREDOXIN_1"/>
    <property type="match status" value="1"/>
</dbReference>
<dbReference type="InterPro" id="IPR025380">
    <property type="entry name" value="DUF4369"/>
</dbReference>
<dbReference type="CDD" id="cd02966">
    <property type="entry name" value="TlpA_like_family"/>
    <property type="match status" value="1"/>
</dbReference>
<dbReference type="STRING" id="1033731.SAMN05444145_11235"/>
<dbReference type="SUPFAM" id="SSF52833">
    <property type="entry name" value="Thioredoxin-like"/>
    <property type="match status" value="1"/>
</dbReference>
<dbReference type="EMBL" id="FNRI01000012">
    <property type="protein sequence ID" value="SEA99704.1"/>
    <property type="molecule type" value="Genomic_DNA"/>
</dbReference>
<protein>
    <submittedName>
        <fullName evidence="6">Peroxiredoxin</fullName>
    </submittedName>
</protein>
<evidence type="ECO:0000256" key="3">
    <source>
        <dbReference type="ARBA" id="ARBA00023157"/>
    </source>
</evidence>
<keyword evidence="7" id="KW-1185">Reference proteome</keyword>
<dbReference type="OrthoDB" id="9794348at2"/>
<dbReference type="AlphaFoldDB" id="A0A1H4FQZ0"/>